<comment type="caution">
    <text evidence="1">The sequence shown here is derived from an EMBL/GenBank/DDBJ whole genome shotgun (WGS) entry which is preliminary data.</text>
</comment>
<dbReference type="AlphaFoldDB" id="A0A0V1M6M5"/>
<organism evidence="1 2">
    <name type="scientific">Trichinella papuae</name>
    <dbReference type="NCBI Taxonomy" id="268474"/>
    <lineage>
        <taxon>Eukaryota</taxon>
        <taxon>Metazoa</taxon>
        <taxon>Ecdysozoa</taxon>
        <taxon>Nematoda</taxon>
        <taxon>Enoplea</taxon>
        <taxon>Dorylaimia</taxon>
        <taxon>Trichinellida</taxon>
        <taxon>Trichinellidae</taxon>
        <taxon>Trichinella</taxon>
    </lineage>
</organism>
<evidence type="ECO:0000313" key="1">
    <source>
        <dbReference type="EMBL" id="KRZ67469.1"/>
    </source>
</evidence>
<keyword evidence="2" id="KW-1185">Reference proteome</keyword>
<sequence length="86" mass="10400">MIVSKRMNFQADVRYKYITIVRCRLVNMQISKHGLDHFNGNRPQIDFIRTCDLRVDLSYVRPLRRIVDMTRMEFLCMSNDRSDEKE</sequence>
<proteinExistence type="predicted"/>
<accession>A0A0V1M6M5</accession>
<evidence type="ECO:0000313" key="2">
    <source>
        <dbReference type="Proteomes" id="UP000054843"/>
    </source>
</evidence>
<name>A0A0V1M6M5_9BILA</name>
<dbReference type="EMBL" id="JYDO01000196">
    <property type="protein sequence ID" value="KRZ67469.1"/>
    <property type="molecule type" value="Genomic_DNA"/>
</dbReference>
<dbReference type="Proteomes" id="UP000054843">
    <property type="component" value="Unassembled WGS sequence"/>
</dbReference>
<gene>
    <name evidence="1" type="ORF">T10_5110</name>
</gene>
<protein>
    <submittedName>
        <fullName evidence="1">Uncharacterized protein</fullName>
    </submittedName>
</protein>
<reference evidence="1 2" key="1">
    <citation type="submission" date="2015-01" db="EMBL/GenBank/DDBJ databases">
        <title>Evolution of Trichinella species and genotypes.</title>
        <authorList>
            <person name="Korhonen P.K."/>
            <person name="Edoardo P."/>
            <person name="Giuseppe L.R."/>
            <person name="Gasser R.B."/>
        </authorList>
    </citation>
    <scope>NUCLEOTIDE SEQUENCE [LARGE SCALE GENOMIC DNA]</scope>
    <source>
        <strain evidence="1">ISS1980</strain>
    </source>
</reference>